<dbReference type="SUPFAM" id="SSF52743">
    <property type="entry name" value="Subtilisin-like"/>
    <property type="match status" value="1"/>
</dbReference>
<dbReference type="Proteomes" id="UP000199417">
    <property type="component" value="Unassembled WGS sequence"/>
</dbReference>
<dbReference type="PANTHER" id="PTHR43806">
    <property type="entry name" value="PEPTIDASE S8"/>
    <property type="match status" value="1"/>
</dbReference>
<dbReference type="GO" id="GO:0006508">
    <property type="term" value="P:proteolysis"/>
    <property type="evidence" value="ECO:0007669"/>
    <property type="project" value="UniProtKB-KW"/>
</dbReference>
<gene>
    <name evidence="8" type="ORF">SAMN05444580_10441</name>
</gene>
<evidence type="ECO:0000256" key="2">
    <source>
        <dbReference type="ARBA" id="ARBA00022670"/>
    </source>
</evidence>
<dbReference type="AlphaFoldDB" id="A0A1G6U1H4"/>
<dbReference type="PROSITE" id="PS51892">
    <property type="entry name" value="SUBTILASE"/>
    <property type="match status" value="1"/>
</dbReference>
<dbReference type="InterPro" id="IPR015500">
    <property type="entry name" value="Peptidase_S8_subtilisin-rel"/>
</dbReference>
<keyword evidence="9" id="KW-1185">Reference proteome</keyword>
<evidence type="ECO:0000256" key="5">
    <source>
        <dbReference type="PROSITE-ProRule" id="PRU01240"/>
    </source>
</evidence>
<feature type="region of interest" description="Disordered" evidence="6">
    <location>
        <begin position="1"/>
        <end position="20"/>
    </location>
</feature>
<dbReference type="InterPro" id="IPR036852">
    <property type="entry name" value="Peptidase_S8/S53_dom_sf"/>
</dbReference>
<dbReference type="PANTHER" id="PTHR43806:SF11">
    <property type="entry name" value="CEREVISIN-RELATED"/>
    <property type="match status" value="1"/>
</dbReference>
<name>A0A1G6U1H4_9NOCA</name>
<sequence length="404" mass="42509">MNERALNERAIGDGSGAMHPTLHAESVVPVTAPLQKDGPFLPELTEVDPLVRAPDARRDFNVGGAGVTVAVLDTGLRSTHVDFAGRVVPGRNFTADGGHDRADVTDRNGHGTNVAGIVCAGRIHTGIAPNARIVPVKVLCDDGTGRFADVRDGLEWVLDHRAALGISGVCMSMCASDNRTTDTDMPGDSIGALLQELADADVACCVNAGSEYYAHGGLQGMSYPAIFRQTISVGAVYDADEGPFRYRDGAKAFSTAPDRLTPFTQRLHHKVGGACATSLFAPGSPVTSTGILNDTGESIQYGVSHATACATGVVLLLQSFYLRTTGSLPSVADLTRWLARGSEVIYDGDDEHDNVGHTGLTFPRVSAVGSLLACAKELAMRELVAAEHARTQARSPSEPVMMSR</sequence>
<comment type="similarity">
    <text evidence="1 5">Belongs to the peptidase S8 family.</text>
</comment>
<evidence type="ECO:0000256" key="3">
    <source>
        <dbReference type="ARBA" id="ARBA00022801"/>
    </source>
</evidence>
<dbReference type="PRINTS" id="PR00723">
    <property type="entry name" value="SUBTILISIN"/>
</dbReference>
<dbReference type="InterPro" id="IPR023827">
    <property type="entry name" value="Peptidase_S8_Asp-AS"/>
</dbReference>
<keyword evidence="3 5" id="KW-0378">Hydrolase</keyword>
<reference evidence="8 9" key="1">
    <citation type="submission" date="2016-10" db="EMBL/GenBank/DDBJ databases">
        <authorList>
            <person name="de Groot N.N."/>
        </authorList>
    </citation>
    <scope>NUCLEOTIDE SEQUENCE [LARGE SCALE GENOMIC DNA]</scope>
    <source>
        <strain evidence="8 9">JCM 11308</strain>
    </source>
</reference>
<feature type="active site" description="Charge relay system" evidence="5">
    <location>
        <position position="110"/>
    </location>
</feature>
<dbReference type="GO" id="GO:0004252">
    <property type="term" value="F:serine-type endopeptidase activity"/>
    <property type="evidence" value="ECO:0007669"/>
    <property type="project" value="UniProtKB-UniRule"/>
</dbReference>
<dbReference type="Pfam" id="PF00082">
    <property type="entry name" value="Peptidase_S8"/>
    <property type="match status" value="1"/>
</dbReference>
<feature type="compositionally biased region" description="Basic and acidic residues" evidence="6">
    <location>
        <begin position="1"/>
        <end position="11"/>
    </location>
</feature>
<dbReference type="InterPro" id="IPR022398">
    <property type="entry name" value="Peptidase_S8_His-AS"/>
</dbReference>
<feature type="active site" description="Charge relay system" evidence="5">
    <location>
        <position position="304"/>
    </location>
</feature>
<dbReference type="PROSITE" id="PS00137">
    <property type="entry name" value="SUBTILASE_HIS"/>
    <property type="match status" value="1"/>
</dbReference>
<dbReference type="InterPro" id="IPR050131">
    <property type="entry name" value="Peptidase_S8_subtilisin-like"/>
</dbReference>
<evidence type="ECO:0000256" key="6">
    <source>
        <dbReference type="SAM" id="MobiDB-lite"/>
    </source>
</evidence>
<evidence type="ECO:0000256" key="1">
    <source>
        <dbReference type="ARBA" id="ARBA00011073"/>
    </source>
</evidence>
<dbReference type="Gene3D" id="3.40.50.200">
    <property type="entry name" value="Peptidase S8/S53 domain"/>
    <property type="match status" value="1"/>
</dbReference>
<feature type="active site" description="Charge relay system" evidence="5">
    <location>
        <position position="73"/>
    </location>
</feature>
<dbReference type="InterPro" id="IPR000209">
    <property type="entry name" value="Peptidase_S8/S53_dom"/>
</dbReference>
<dbReference type="RefSeq" id="WP_083577305.1">
    <property type="nucleotide sequence ID" value="NZ_FNAB01000004.1"/>
</dbReference>
<evidence type="ECO:0000259" key="7">
    <source>
        <dbReference type="Pfam" id="PF00082"/>
    </source>
</evidence>
<evidence type="ECO:0000313" key="9">
    <source>
        <dbReference type="Proteomes" id="UP000199417"/>
    </source>
</evidence>
<keyword evidence="2 5" id="KW-0645">Protease</keyword>
<accession>A0A1G6U1H4</accession>
<dbReference type="EMBL" id="FNAB01000004">
    <property type="protein sequence ID" value="SDD35252.1"/>
    <property type="molecule type" value="Genomic_DNA"/>
</dbReference>
<evidence type="ECO:0000313" key="8">
    <source>
        <dbReference type="EMBL" id="SDD35252.1"/>
    </source>
</evidence>
<organism evidence="8 9">
    <name type="scientific">Rhodococcus tukisamuensis</name>
    <dbReference type="NCBI Taxonomy" id="168276"/>
    <lineage>
        <taxon>Bacteria</taxon>
        <taxon>Bacillati</taxon>
        <taxon>Actinomycetota</taxon>
        <taxon>Actinomycetes</taxon>
        <taxon>Mycobacteriales</taxon>
        <taxon>Nocardiaceae</taxon>
        <taxon>Rhodococcus</taxon>
    </lineage>
</organism>
<dbReference type="PROSITE" id="PS00136">
    <property type="entry name" value="SUBTILASE_ASP"/>
    <property type="match status" value="1"/>
</dbReference>
<keyword evidence="4 5" id="KW-0720">Serine protease</keyword>
<protein>
    <submittedName>
        <fullName evidence="8">Serine protease AprX</fullName>
    </submittedName>
</protein>
<proteinExistence type="inferred from homology"/>
<feature type="domain" description="Peptidase S8/S53" evidence="7">
    <location>
        <begin position="64"/>
        <end position="322"/>
    </location>
</feature>
<evidence type="ECO:0000256" key="4">
    <source>
        <dbReference type="ARBA" id="ARBA00022825"/>
    </source>
</evidence>
<dbReference type="STRING" id="168276.SAMN05444580_10441"/>